<dbReference type="Pfam" id="PF13547">
    <property type="entry name" value="GTA_TIM"/>
    <property type="match status" value="1"/>
</dbReference>
<dbReference type="InterPro" id="IPR032876">
    <property type="entry name" value="J_dom"/>
</dbReference>
<comment type="caution">
    <text evidence="4">The sequence shown here is derived from an EMBL/GenBank/DDBJ whole genome shotgun (WGS) entry which is preliminary data.</text>
</comment>
<keyword evidence="4" id="KW-0378">Hydrolase</keyword>
<organism evidence="4 5">
    <name type="scientific">Paracoccus albicereus</name>
    <dbReference type="NCBI Taxonomy" id="2922394"/>
    <lineage>
        <taxon>Bacteria</taxon>
        <taxon>Pseudomonadati</taxon>
        <taxon>Pseudomonadota</taxon>
        <taxon>Alphaproteobacteria</taxon>
        <taxon>Rhodobacterales</taxon>
        <taxon>Paracoccaceae</taxon>
        <taxon>Paracoccus</taxon>
    </lineage>
</organism>
<dbReference type="InterPro" id="IPR056490">
    <property type="entry name" value="Rcc01698_C"/>
</dbReference>
<feature type="domain" description="GTA TIM-barrel-like" evidence="1">
    <location>
        <begin position="436"/>
        <end position="729"/>
    </location>
</feature>
<dbReference type="Proteomes" id="UP001203945">
    <property type="component" value="Unassembled WGS sequence"/>
</dbReference>
<dbReference type="Gene3D" id="3.20.20.80">
    <property type="entry name" value="Glycosidases"/>
    <property type="match status" value="2"/>
</dbReference>
<protein>
    <submittedName>
        <fullName evidence="4">Glycoside hydrolase/phage tail family protein</fullName>
    </submittedName>
</protein>
<reference evidence="4 5" key="1">
    <citation type="submission" date="2022-03" db="EMBL/GenBank/DDBJ databases">
        <authorList>
            <person name="He Y."/>
        </authorList>
    </citation>
    <scope>NUCLEOTIDE SEQUENCE [LARGE SCALE GENOMIC DNA]</scope>
    <source>
        <strain evidence="4 5">TK19116</strain>
    </source>
</reference>
<gene>
    <name evidence="4" type="ORF">MLD63_15750</name>
</gene>
<evidence type="ECO:0000259" key="3">
    <source>
        <dbReference type="Pfam" id="PF23666"/>
    </source>
</evidence>
<feature type="domain" description="Tip attachment protein J" evidence="2">
    <location>
        <begin position="789"/>
        <end position="950"/>
    </location>
</feature>
<dbReference type="CDD" id="cd19607">
    <property type="entry name" value="GTA_TIM-barrel-like"/>
    <property type="match status" value="1"/>
</dbReference>
<dbReference type="InterPro" id="IPR025195">
    <property type="entry name" value="GTA_TIM_dom"/>
</dbReference>
<dbReference type="EMBL" id="JAKZEU010000006">
    <property type="protein sequence ID" value="MCQ0971876.1"/>
    <property type="molecule type" value="Genomic_DNA"/>
</dbReference>
<keyword evidence="5" id="KW-1185">Reference proteome</keyword>
<accession>A0ABT1MUJ5</accession>
<dbReference type="Pfam" id="PF23666">
    <property type="entry name" value="Rcc01698_C"/>
    <property type="match status" value="1"/>
</dbReference>
<dbReference type="Pfam" id="PF13550">
    <property type="entry name" value="Phage-tail_3"/>
    <property type="match status" value="1"/>
</dbReference>
<sequence>MATLVLSAVGASLGSGFGGTLLGLSGAVVGRAVGASVGRVIDQRLLGQGSKPVETGRIDRLRLQSAGEGMHIPKVWGQMRVPGHVIWASPLEEVRTSQGGAGKGAPQPQVTEISYTMSVALALCEGAINGVGRVWADGEEVTADDLNMRVYEGDESQLPDSAIVSWEGAEAPAYRGIAYVVLENLSLERWGNRMPQLSFEVTRPAQTGGGVSRDVRAVAMIPGTGEYALATSRVEADLGLGETVAFNENTPLGGTDFSASLKVLERELPRAKSVSLVVSWFGDDLRIGRCEVRPKVEYRERDGGNMPWRAGGIARESAREVARRDGRPIYGGTPGDQSVVEALRALAASGRKAVFYPFILMEQQEGNGLPDPYGGGEQAPMPWRGRITTEKAPGQAGSTDGSAAAAAEVAQFFGTAKVEDFQRDGTRILYSGPSEWSYRRFILHYAHLCAAAGGVDTFLIGSEMVGMTQIRTSGGRYPAVAALVRLAADCRRILGPDVKLSYAADWSEYFGHHPGGGDVRFHLDPLWADANIDFVGIDNYMPLSDWRDGDDHLDAHWGSVRNPRYLAANVAGGEGYDWYYPSEDDRRAQRRVSITDGAHDEPWVWRYKDLRGWWGNTHHERIGGVRKSTPTEWVPASKPFWFTEYGCAALDKATNQPNKFLDAFSSESALPHFSNGMRDDALQAAYLEAVNAYWADPANNPRMADGRAIVDMGRAHVWCWDARPYPAFPQRHDLWSDGPAWERGHWLNGRAGAVPLSGVVTDICVDAGVTEIDVTRLEGLVRGFALEGAETGRSALQPLMLAFGFDAIERDGMIRFVTRSARAIATLKASDLALSDDLSGLELTRAPEPELAGQIRLTHIEAGGDYETTTAETMLPDDVSSVTSETEYPLALTRPEGRAIAQRWLAESRVARDSVRFALPPSRAQLGAGDIIRFEDGVAEHYRWRIDRVERAGVGLVDAVRVDDGAYQPAESLLEVAGGPAYRPLMPVWATFLDLPLLRGDELPHAPYLAATATPWQGSVAAFASVDPAGGYEYQGVATRCAVVGVTETGLRRARIGLVDRGSPLRVRIKGGNLSAASMAGLLAGANAMAIGNGQGGSWEVFQFGTATPLGDGRWEISDRLRGQAGTDGIMPELWPAGSVVVLLNKAVEQISVPPAWRGQERFWRIGPAKKAADDPSYRSLPLSLRGIGLRPYAPCHLRLDGRRISWVRRTRIEGDGWEGTDVPLGESREEYLVRIQSGGATVHEATVTRPEYTIPETVWTETRTTGAITIAVAQLSELVGAGPFIKEVF</sequence>
<name>A0ABT1MUJ5_9RHOB</name>
<dbReference type="RefSeq" id="WP_255330882.1">
    <property type="nucleotide sequence ID" value="NZ_JAKZEU010000006.1"/>
</dbReference>
<evidence type="ECO:0000313" key="5">
    <source>
        <dbReference type="Proteomes" id="UP001203945"/>
    </source>
</evidence>
<dbReference type="GO" id="GO:0016787">
    <property type="term" value="F:hydrolase activity"/>
    <property type="evidence" value="ECO:0007669"/>
    <property type="project" value="UniProtKB-KW"/>
</dbReference>
<dbReference type="SUPFAM" id="SSF51445">
    <property type="entry name" value="(Trans)glycosidases"/>
    <property type="match status" value="1"/>
</dbReference>
<feature type="domain" description="Rcc01698-like C-terminal" evidence="3">
    <location>
        <begin position="1042"/>
        <end position="1142"/>
    </location>
</feature>
<evidence type="ECO:0000313" key="4">
    <source>
        <dbReference type="EMBL" id="MCQ0971876.1"/>
    </source>
</evidence>
<proteinExistence type="predicted"/>
<dbReference type="InterPro" id="IPR017853">
    <property type="entry name" value="GH"/>
</dbReference>
<evidence type="ECO:0000259" key="1">
    <source>
        <dbReference type="Pfam" id="PF13547"/>
    </source>
</evidence>
<evidence type="ECO:0000259" key="2">
    <source>
        <dbReference type="Pfam" id="PF13550"/>
    </source>
</evidence>